<feature type="region of interest" description="Disordered" evidence="1">
    <location>
        <begin position="153"/>
        <end position="199"/>
    </location>
</feature>
<evidence type="ECO:0000313" key="5">
    <source>
        <dbReference type="RefSeq" id="XP_014676286.1"/>
    </source>
</evidence>
<evidence type="ECO:0000313" key="4">
    <source>
        <dbReference type="RefSeq" id="XP_014676206.1"/>
    </source>
</evidence>
<dbReference type="PANTHER" id="PTHR46830">
    <property type="entry name" value="TRANSFERASE, PUTATIVE-RELATED"/>
    <property type="match status" value="1"/>
</dbReference>
<sequence length="479" mass="54393">MMDSGAPGAPTGGARVLVAPPGGVRARCSGRWLLLVKMAIVGSLYAVLGVYELRVVQRERMFTAHMRSPRDISRVAVPLLDDQPWHRNAVPLEGASHAQHLAWRPHDQELDNQRFIGPVGAREVVARQRLRDNGVNQKNDALKMTALINDDASARGQPWNPVSQKARGDADSDVDSSAAQRQQQQQQQRSPTDPPEFAYDPRSVHRHLIVADVDGYVVPNVVHFVRFYQPHVTFVEMLAIRAALLNVRPDVLYVHCNKAPSGRYWDMIKDAPAVKVKYMPRPKKVFGRALAHVHHSSDVARLSVLRQHGGIYVDNDMLVLRPLDDYRRYEFTVGWRHGESMGNQLLIANKRSMFLRLYMRSYAEYNASRWYYNGGDLPTEKILNRYPWLVHAVPEKFGVTNLCYRIFHGPLDWRAFDALHLLYNHRYYLTPDDPIPEHDENSIRSLDTPFGEMARQILYGFPDALPQADGVNATSKAAS</sequence>
<organism evidence="2 3">
    <name type="scientific">Priapulus caudatus</name>
    <name type="common">Priapulid worm</name>
    <dbReference type="NCBI Taxonomy" id="37621"/>
    <lineage>
        <taxon>Eukaryota</taxon>
        <taxon>Metazoa</taxon>
        <taxon>Ecdysozoa</taxon>
        <taxon>Scalidophora</taxon>
        <taxon>Priapulida</taxon>
        <taxon>Priapulimorpha</taxon>
        <taxon>Priapulimorphida</taxon>
        <taxon>Priapulidae</taxon>
        <taxon>Priapulus</taxon>
    </lineage>
</organism>
<name>A0ABM1EVB5_PRICU</name>
<dbReference type="SUPFAM" id="SSF53448">
    <property type="entry name" value="Nucleotide-diphospho-sugar transferases"/>
    <property type="match status" value="1"/>
</dbReference>
<dbReference type="RefSeq" id="XP_014676206.1">
    <property type="nucleotide sequence ID" value="XM_014820720.1"/>
</dbReference>
<gene>
    <name evidence="3 4 5" type="primary">LOC106816062</name>
</gene>
<dbReference type="Gene3D" id="3.90.550.20">
    <property type="match status" value="1"/>
</dbReference>
<keyword evidence="2" id="KW-1185">Reference proteome</keyword>
<dbReference type="Proteomes" id="UP000695022">
    <property type="component" value="Unplaced"/>
</dbReference>
<dbReference type="InterPro" id="IPR007577">
    <property type="entry name" value="GlycoTrfase_DXD_sugar-bd_CS"/>
</dbReference>
<proteinExistence type="predicted"/>
<accession>A0ABM1EVB5</accession>
<protein>
    <submittedName>
        <fullName evidence="3 4">Uncharacterized protein LOC106816062</fullName>
    </submittedName>
</protein>
<dbReference type="PANTHER" id="PTHR46830:SF1">
    <property type="entry name" value="ALPHA-1,4-N-ACETYLGLUCOSAMINYLTRANSFERASE"/>
    <property type="match status" value="1"/>
</dbReference>
<evidence type="ECO:0000313" key="3">
    <source>
        <dbReference type="RefSeq" id="XP_014676136.1"/>
    </source>
</evidence>
<dbReference type="InterPro" id="IPR029044">
    <property type="entry name" value="Nucleotide-diphossugar_trans"/>
</dbReference>
<evidence type="ECO:0000256" key="1">
    <source>
        <dbReference type="SAM" id="MobiDB-lite"/>
    </source>
</evidence>
<dbReference type="RefSeq" id="XP_014676136.1">
    <property type="nucleotide sequence ID" value="XM_014820650.1"/>
</dbReference>
<feature type="compositionally biased region" description="Low complexity" evidence="1">
    <location>
        <begin position="175"/>
        <end position="190"/>
    </location>
</feature>
<evidence type="ECO:0000313" key="2">
    <source>
        <dbReference type="Proteomes" id="UP000695022"/>
    </source>
</evidence>
<reference evidence="3 4" key="1">
    <citation type="submission" date="2025-05" db="UniProtKB">
        <authorList>
            <consortium name="RefSeq"/>
        </authorList>
    </citation>
    <scope>IDENTIFICATION</scope>
</reference>
<dbReference type="RefSeq" id="XP_014676286.1">
    <property type="nucleotide sequence ID" value="XM_014820800.1"/>
</dbReference>
<dbReference type="GeneID" id="106816062"/>
<dbReference type="Pfam" id="PF04488">
    <property type="entry name" value="Gly_transf_sug"/>
    <property type="match status" value="1"/>
</dbReference>